<dbReference type="EMBL" id="DVHB01000044">
    <property type="protein sequence ID" value="HIR39204.1"/>
    <property type="molecule type" value="Genomic_DNA"/>
</dbReference>
<dbReference type="AlphaFoldDB" id="A0A9D1AHF0"/>
<dbReference type="SUPFAM" id="SSF56507">
    <property type="entry name" value="Methionine synthase activation domain-like"/>
    <property type="match status" value="1"/>
</dbReference>
<reference evidence="1" key="2">
    <citation type="journal article" date="2021" name="PeerJ">
        <title>Extensive microbial diversity within the chicken gut microbiome revealed by metagenomics and culture.</title>
        <authorList>
            <person name="Gilroy R."/>
            <person name="Ravi A."/>
            <person name="Getino M."/>
            <person name="Pursley I."/>
            <person name="Horton D.L."/>
            <person name="Alikhan N.F."/>
            <person name="Baker D."/>
            <person name="Gharbi K."/>
            <person name="Hall N."/>
            <person name="Watson M."/>
            <person name="Adriaenssens E.M."/>
            <person name="Foster-Nyarko E."/>
            <person name="Jarju S."/>
            <person name="Secka A."/>
            <person name="Antonio M."/>
            <person name="Oren A."/>
            <person name="Chaudhuri R.R."/>
            <person name="La Ragione R."/>
            <person name="Hildebrand F."/>
            <person name="Pallen M.J."/>
        </authorList>
    </citation>
    <scope>NUCLEOTIDE SEQUENCE</scope>
    <source>
        <strain evidence="1">ChiW25-3613</strain>
    </source>
</reference>
<reference evidence="1" key="1">
    <citation type="submission" date="2020-10" db="EMBL/GenBank/DDBJ databases">
        <authorList>
            <person name="Gilroy R."/>
        </authorList>
    </citation>
    <scope>NUCLEOTIDE SEQUENCE</scope>
    <source>
        <strain evidence="1">ChiW25-3613</strain>
    </source>
</reference>
<evidence type="ECO:0000313" key="2">
    <source>
        <dbReference type="Proteomes" id="UP000824179"/>
    </source>
</evidence>
<accession>A0A9D1AHF0</accession>
<evidence type="ECO:0000313" key="1">
    <source>
        <dbReference type="EMBL" id="HIR39204.1"/>
    </source>
</evidence>
<dbReference type="GO" id="GO:0008705">
    <property type="term" value="F:methionine synthase activity"/>
    <property type="evidence" value="ECO:0007669"/>
    <property type="project" value="InterPro"/>
</dbReference>
<proteinExistence type="predicted"/>
<protein>
    <submittedName>
        <fullName evidence="1">Vitamin B12 dependent methionine synthase activation subunit</fullName>
    </submittedName>
</protein>
<comment type="caution">
    <text evidence="1">The sequence shown here is derived from an EMBL/GenBank/DDBJ whole genome shotgun (WGS) entry which is preliminary data.</text>
</comment>
<dbReference type="Proteomes" id="UP000824179">
    <property type="component" value="Unassembled WGS sequence"/>
</dbReference>
<name>A0A9D1AHF0_9FIRM</name>
<dbReference type="InterPro" id="IPR037010">
    <property type="entry name" value="VitB12-dep_Met_synth_activ_sf"/>
</dbReference>
<organism evidence="1 2">
    <name type="scientific">Candidatus Coproplasma stercoripullorum</name>
    <dbReference type="NCBI Taxonomy" id="2840751"/>
    <lineage>
        <taxon>Bacteria</taxon>
        <taxon>Bacillati</taxon>
        <taxon>Bacillota</taxon>
        <taxon>Clostridia</taxon>
        <taxon>Eubacteriales</taxon>
        <taxon>Candidatus Coproplasma</taxon>
    </lineage>
</organism>
<sequence length="197" mass="21201">MPMVLTGKIDKLDIKETMRYLGYAGVKSADGLDGLIAECEGLIQPVLAPKAVYDVFPLTHGEGEALDLGFARVNSHSLFLNLNGCKKIVLFAATVGAGVDRLILKYNRLSPARAVVLQAMGAAAAEQWCDELNARITARFGPTRPRFSCGYGDLPLKLQREIFPALNVTKNIGVTLTDGDLMIPEKSVTAIVGILNN</sequence>
<dbReference type="Gene3D" id="3.40.109.40">
    <property type="match status" value="1"/>
</dbReference>
<gene>
    <name evidence="1" type="ORF">IAB90_02370</name>
</gene>